<reference evidence="2" key="1">
    <citation type="submission" date="2018-05" db="EMBL/GenBank/DDBJ databases">
        <authorList>
            <person name="Lanie J.A."/>
            <person name="Ng W.-L."/>
            <person name="Kazmierczak K.M."/>
            <person name="Andrzejewski T.M."/>
            <person name="Davidsen T.M."/>
            <person name="Wayne K.J."/>
            <person name="Tettelin H."/>
            <person name="Glass J.I."/>
            <person name="Rusch D."/>
            <person name="Podicherti R."/>
            <person name="Tsui H.-C.T."/>
            <person name="Winkler M.E."/>
        </authorList>
    </citation>
    <scope>NUCLEOTIDE SEQUENCE</scope>
</reference>
<dbReference type="EMBL" id="UINC01058808">
    <property type="protein sequence ID" value="SVB81493.1"/>
    <property type="molecule type" value="Genomic_DNA"/>
</dbReference>
<proteinExistence type="predicted"/>
<gene>
    <name evidence="2" type="ORF">METZ01_LOCUS234347</name>
</gene>
<evidence type="ECO:0000313" key="2">
    <source>
        <dbReference type="EMBL" id="SVB81493.1"/>
    </source>
</evidence>
<feature type="region of interest" description="Disordered" evidence="1">
    <location>
        <begin position="1"/>
        <end position="28"/>
    </location>
</feature>
<organism evidence="2">
    <name type="scientific">marine metagenome</name>
    <dbReference type="NCBI Taxonomy" id="408172"/>
    <lineage>
        <taxon>unclassified sequences</taxon>
        <taxon>metagenomes</taxon>
        <taxon>ecological metagenomes</taxon>
    </lineage>
</organism>
<dbReference type="AlphaFoldDB" id="A0A382H3Z6"/>
<name>A0A382H3Z6_9ZZZZ</name>
<accession>A0A382H3Z6</accession>
<evidence type="ECO:0000256" key="1">
    <source>
        <dbReference type="SAM" id="MobiDB-lite"/>
    </source>
</evidence>
<protein>
    <submittedName>
        <fullName evidence="2">Uncharacterized protein</fullName>
    </submittedName>
</protein>
<sequence>MDINRIDLPAVDQSAVAGRPRSARRSND</sequence>
<feature type="non-terminal residue" evidence="2">
    <location>
        <position position="28"/>
    </location>
</feature>